<proteinExistence type="predicted"/>
<feature type="region of interest" description="Disordered" evidence="1">
    <location>
        <begin position="333"/>
        <end position="372"/>
    </location>
</feature>
<evidence type="ECO:0000256" key="1">
    <source>
        <dbReference type="SAM" id="MobiDB-lite"/>
    </source>
</evidence>
<evidence type="ECO:0008006" key="4">
    <source>
        <dbReference type="Google" id="ProtNLM"/>
    </source>
</evidence>
<protein>
    <recommendedName>
        <fullName evidence="4">Transmembrane protein 270</fullName>
    </recommendedName>
</protein>
<reference evidence="2" key="3">
    <citation type="submission" date="2025-09" db="UniProtKB">
        <authorList>
            <consortium name="Ensembl"/>
        </authorList>
    </citation>
    <scope>IDENTIFICATION</scope>
</reference>
<dbReference type="OMA" id="ATCMELL"/>
<sequence length="372" mass="39899">MWADAAPTLSRSVWAPASLPCPLQTQGCPSKDLLRCPLGPDGELMSPGAISNQEGQDVEEKYLVFVPWRGGRQVKGDLLWQPVPTVTWSPPCSVCEVTLPLPAGGRGEGPDMEAVPPGRSSLLGILLVMVKVLVLLVQNRAHLYNFLLLKMVLFNHWLAELAQEAWGSHGPQAPPAPGLAARSAGQVLQAGLALVEVLLWLALRTPRLVCAGVLGCARAVGLAWQRLIVSAATCMELLLSGLRRLMLVVLLLLLVTRRLCWGARHCSLGSLLCKALLDNCVVPELLAPLKGLYRWVENAAMLTSWHLAYVITWTTCLASHLLQAAFEHTAQLAQAQETEPQEGSGAVSESPLPKHPGPEAGSALSEHGTPGE</sequence>
<evidence type="ECO:0000313" key="3">
    <source>
        <dbReference type="Proteomes" id="UP000472268"/>
    </source>
</evidence>
<name>A0A673UAD3_SURSU</name>
<keyword evidence="3" id="KW-1185">Reference proteome</keyword>
<organism evidence="2 3">
    <name type="scientific">Suricata suricatta</name>
    <name type="common">Meerkat</name>
    <dbReference type="NCBI Taxonomy" id="37032"/>
    <lineage>
        <taxon>Eukaryota</taxon>
        <taxon>Metazoa</taxon>
        <taxon>Chordata</taxon>
        <taxon>Craniata</taxon>
        <taxon>Vertebrata</taxon>
        <taxon>Euteleostomi</taxon>
        <taxon>Mammalia</taxon>
        <taxon>Eutheria</taxon>
        <taxon>Laurasiatheria</taxon>
        <taxon>Carnivora</taxon>
        <taxon>Feliformia</taxon>
        <taxon>Herpestidae</taxon>
        <taxon>Suricata</taxon>
    </lineage>
</organism>
<reference evidence="2 3" key="1">
    <citation type="submission" date="2019-05" db="EMBL/GenBank/DDBJ databases">
        <title>A Chromosome-scale Meerkat (S. suricatta) Genome Assembly.</title>
        <authorList>
            <person name="Dudchenko O."/>
            <person name="Lieberman Aiden E."/>
            <person name="Tung J."/>
            <person name="Barreiro L.B."/>
            <person name="Clutton-Brock T.H."/>
        </authorList>
    </citation>
    <scope>NUCLEOTIDE SEQUENCE [LARGE SCALE GENOMIC DNA]</scope>
</reference>
<dbReference type="PANTHER" id="PTHR37369:SF1">
    <property type="entry name" value="TRANSMEMBRANE PROTEIN 270"/>
    <property type="match status" value="1"/>
</dbReference>
<dbReference type="Proteomes" id="UP000472268">
    <property type="component" value="Chromosome 8"/>
</dbReference>
<accession>A0A673UAD3</accession>
<dbReference type="AlphaFoldDB" id="A0A673UAD3"/>
<dbReference type="InterPro" id="IPR029166">
    <property type="entry name" value="WBS28"/>
</dbReference>
<dbReference type="PANTHER" id="PTHR37369">
    <property type="entry name" value="TRANSMEMBRANE PROTEIN 270"/>
    <property type="match status" value="1"/>
</dbReference>
<dbReference type="Pfam" id="PF15164">
    <property type="entry name" value="WBS28"/>
    <property type="match status" value="1"/>
</dbReference>
<gene>
    <name evidence="2" type="primary">TMEM270</name>
</gene>
<evidence type="ECO:0000313" key="2">
    <source>
        <dbReference type="Ensembl" id="ENSSSUP00005021234.1"/>
    </source>
</evidence>
<dbReference type="Ensembl" id="ENSSSUT00005024282.1">
    <property type="protein sequence ID" value="ENSSSUP00005021234.1"/>
    <property type="gene ID" value="ENSSSUG00005013795.1"/>
</dbReference>
<reference evidence="2" key="2">
    <citation type="submission" date="2025-08" db="UniProtKB">
        <authorList>
            <consortium name="Ensembl"/>
        </authorList>
    </citation>
    <scope>IDENTIFICATION</scope>
</reference>